<reference evidence="1" key="1">
    <citation type="journal article" date="2023" name="bioRxiv">
        <title>Improved chromosome-level genome assembly for marigold (Tagetes erecta).</title>
        <authorList>
            <person name="Jiang F."/>
            <person name="Yuan L."/>
            <person name="Wang S."/>
            <person name="Wang H."/>
            <person name="Xu D."/>
            <person name="Wang A."/>
            <person name="Fan W."/>
        </authorList>
    </citation>
    <scope>NUCLEOTIDE SEQUENCE</scope>
    <source>
        <strain evidence="1">WSJ</strain>
        <tissue evidence="1">Leaf</tissue>
    </source>
</reference>
<evidence type="ECO:0000313" key="1">
    <source>
        <dbReference type="EMBL" id="KAK1420701.1"/>
    </source>
</evidence>
<protein>
    <submittedName>
        <fullName evidence="1">Uncharacterized protein</fullName>
    </submittedName>
</protein>
<evidence type="ECO:0000313" key="2">
    <source>
        <dbReference type="Proteomes" id="UP001229421"/>
    </source>
</evidence>
<proteinExistence type="predicted"/>
<gene>
    <name evidence="1" type="ORF">QVD17_22516</name>
</gene>
<dbReference type="EMBL" id="JAUHHV010000006">
    <property type="protein sequence ID" value="KAK1420701.1"/>
    <property type="molecule type" value="Genomic_DNA"/>
</dbReference>
<dbReference type="AlphaFoldDB" id="A0AAD8KGL7"/>
<organism evidence="1 2">
    <name type="scientific">Tagetes erecta</name>
    <name type="common">African marigold</name>
    <dbReference type="NCBI Taxonomy" id="13708"/>
    <lineage>
        <taxon>Eukaryota</taxon>
        <taxon>Viridiplantae</taxon>
        <taxon>Streptophyta</taxon>
        <taxon>Embryophyta</taxon>
        <taxon>Tracheophyta</taxon>
        <taxon>Spermatophyta</taxon>
        <taxon>Magnoliopsida</taxon>
        <taxon>eudicotyledons</taxon>
        <taxon>Gunneridae</taxon>
        <taxon>Pentapetalae</taxon>
        <taxon>asterids</taxon>
        <taxon>campanulids</taxon>
        <taxon>Asterales</taxon>
        <taxon>Asteraceae</taxon>
        <taxon>Asteroideae</taxon>
        <taxon>Heliantheae alliance</taxon>
        <taxon>Tageteae</taxon>
        <taxon>Tagetes</taxon>
    </lineage>
</organism>
<name>A0AAD8KGL7_TARER</name>
<dbReference type="Proteomes" id="UP001229421">
    <property type="component" value="Unassembled WGS sequence"/>
</dbReference>
<comment type="caution">
    <text evidence="1">The sequence shown here is derived from an EMBL/GenBank/DDBJ whole genome shotgun (WGS) entry which is preliminary data.</text>
</comment>
<sequence length="87" mass="10019">MAGLQQFYFFPTDFLDTIRDLHPSSALPKIDAKKMSVSLSHDGFVQKRLNDDHYKMLKIASDSLPTRVVPLNKHKIDVVEIRLDHIN</sequence>
<accession>A0AAD8KGL7</accession>
<keyword evidence="2" id="KW-1185">Reference proteome</keyword>